<organism evidence="2 3">
    <name type="scientific">Triticum urartu</name>
    <name type="common">Red wild einkorn</name>
    <name type="synonym">Crithodium urartu</name>
    <dbReference type="NCBI Taxonomy" id="4572"/>
    <lineage>
        <taxon>Eukaryota</taxon>
        <taxon>Viridiplantae</taxon>
        <taxon>Streptophyta</taxon>
        <taxon>Embryophyta</taxon>
        <taxon>Tracheophyta</taxon>
        <taxon>Spermatophyta</taxon>
        <taxon>Magnoliopsida</taxon>
        <taxon>Liliopsida</taxon>
        <taxon>Poales</taxon>
        <taxon>Poaceae</taxon>
        <taxon>BOP clade</taxon>
        <taxon>Pooideae</taxon>
        <taxon>Triticodae</taxon>
        <taxon>Triticeae</taxon>
        <taxon>Triticinae</taxon>
        <taxon>Triticum</taxon>
    </lineage>
</organism>
<reference evidence="2" key="3">
    <citation type="submission" date="2022-06" db="UniProtKB">
        <authorList>
            <consortium name="EnsemblPlants"/>
        </authorList>
    </citation>
    <scope>IDENTIFICATION</scope>
</reference>
<name>A0A8R7QHB9_TRIUA</name>
<reference evidence="3" key="1">
    <citation type="journal article" date="2013" name="Nature">
        <title>Draft genome of the wheat A-genome progenitor Triticum urartu.</title>
        <authorList>
            <person name="Ling H.Q."/>
            <person name="Zhao S."/>
            <person name="Liu D."/>
            <person name="Wang J."/>
            <person name="Sun H."/>
            <person name="Zhang C."/>
            <person name="Fan H."/>
            <person name="Li D."/>
            <person name="Dong L."/>
            <person name="Tao Y."/>
            <person name="Gao C."/>
            <person name="Wu H."/>
            <person name="Li Y."/>
            <person name="Cui Y."/>
            <person name="Guo X."/>
            <person name="Zheng S."/>
            <person name="Wang B."/>
            <person name="Yu K."/>
            <person name="Liang Q."/>
            <person name="Yang W."/>
            <person name="Lou X."/>
            <person name="Chen J."/>
            <person name="Feng M."/>
            <person name="Jian J."/>
            <person name="Zhang X."/>
            <person name="Luo G."/>
            <person name="Jiang Y."/>
            <person name="Liu J."/>
            <person name="Wang Z."/>
            <person name="Sha Y."/>
            <person name="Zhang B."/>
            <person name="Wu H."/>
            <person name="Tang D."/>
            <person name="Shen Q."/>
            <person name="Xue P."/>
            <person name="Zou S."/>
            <person name="Wang X."/>
            <person name="Liu X."/>
            <person name="Wang F."/>
            <person name="Yang Y."/>
            <person name="An X."/>
            <person name="Dong Z."/>
            <person name="Zhang K."/>
            <person name="Zhang X."/>
            <person name="Luo M.C."/>
            <person name="Dvorak J."/>
            <person name="Tong Y."/>
            <person name="Wang J."/>
            <person name="Yang H."/>
            <person name="Li Z."/>
            <person name="Wang D."/>
            <person name="Zhang A."/>
            <person name="Wang J."/>
        </authorList>
    </citation>
    <scope>NUCLEOTIDE SEQUENCE</scope>
    <source>
        <strain evidence="3">cv. G1812</strain>
    </source>
</reference>
<sequence length="125" mass="14419">MKRAKPLPPTTQQISPNNTKQQIRRGKMEAAMGEGGGEERRSSINQKGLGEEDVPDEEQEGRTSEGIQQLSQLLTIFSLHLSQEQIRRNFLHLQEIDQHQLYFWANPIIFVINYIDINMEITLKC</sequence>
<dbReference type="EnsemblPlants" id="TuG1812G0500002981.01.T01">
    <property type="protein sequence ID" value="TuG1812G0500002981.01.T01.cds452049"/>
    <property type="gene ID" value="TuG1812G0500002981.01"/>
</dbReference>
<keyword evidence="3" id="KW-1185">Reference proteome</keyword>
<feature type="compositionally biased region" description="Polar residues" evidence="1">
    <location>
        <begin position="10"/>
        <end position="21"/>
    </location>
</feature>
<evidence type="ECO:0000313" key="2">
    <source>
        <dbReference type="EnsemblPlants" id="TuG1812G0500002981.01.T01.cds452049"/>
    </source>
</evidence>
<dbReference type="Proteomes" id="UP000015106">
    <property type="component" value="Chromosome 5"/>
</dbReference>
<feature type="region of interest" description="Disordered" evidence="1">
    <location>
        <begin position="1"/>
        <end position="65"/>
    </location>
</feature>
<evidence type="ECO:0000256" key="1">
    <source>
        <dbReference type="SAM" id="MobiDB-lite"/>
    </source>
</evidence>
<dbReference type="Gramene" id="TuG1812G0500002981.01.T01">
    <property type="protein sequence ID" value="TuG1812G0500002981.01.T01.cds452049"/>
    <property type="gene ID" value="TuG1812G0500002981.01"/>
</dbReference>
<evidence type="ECO:0000313" key="3">
    <source>
        <dbReference type="Proteomes" id="UP000015106"/>
    </source>
</evidence>
<protein>
    <submittedName>
        <fullName evidence="2">Uncharacterized protein</fullName>
    </submittedName>
</protein>
<accession>A0A8R7QHB9</accession>
<dbReference type="AlphaFoldDB" id="A0A8R7QHB9"/>
<reference evidence="2" key="2">
    <citation type="submission" date="2018-03" db="EMBL/GenBank/DDBJ databases">
        <title>The Triticum urartu genome reveals the dynamic nature of wheat genome evolution.</title>
        <authorList>
            <person name="Ling H."/>
            <person name="Ma B."/>
            <person name="Shi X."/>
            <person name="Liu H."/>
            <person name="Dong L."/>
            <person name="Sun H."/>
            <person name="Cao Y."/>
            <person name="Gao Q."/>
            <person name="Zheng S."/>
            <person name="Li Y."/>
            <person name="Yu Y."/>
            <person name="Du H."/>
            <person name="Qi M."/>
            <person name="Li Y."/>
            <person name="Yu H."/>
            <person name="Cui Y."/>
            <person name="Wang N."/>
            <person name="Chen C."/>
            <person name="Wu H."/>
            <person name="Zhao Y."/>
            <person name="Zhang J."/>
            <person name="Li Y."/>
            <person name="Zhou W."/>
            <person name="Zhang B."/>
            <person name="Hu W."/>
            <person name="Eijk M."/>
            <person name="Tang J."/>
            <person name="Witsenboer H."/>
            <person name="Zhao S."/>
            <person name="Li Z."/>
            <person name="Zhang A."/>
            <person name="Wang D."/>
            <person name="Liang C."/>
        </authorList>
    </citation>
    <scope>NUCLEOTIDE SEQUENCE [LARGE SCALE GENOMIC DNA]</scope>
    <source>
        <strain evidence="2">cv. G1812</strain>
    </source>
</reference>
<proteinExistence type="predicted"/>